<keyword evidence="5" id="KW-1133">Transmembrane helix</keyword>
<keyword evidence="4" id="KW-0325">Glycoprotein</keyword>
<dbReference type="Pfam" id="PF25011">
    <property type="entry name" value="VSR_TRX"/>
    <property type="match status" value="1"/>
</dbReference>
<evidence type="ECO:0000256" key="5">
    <source>
        <dbReference type="SAM" id="Phobius"/>
    </source>
</evidence>
<keyword evidence="3" id="KW-0732">Signal</keyword>
<evidence type="ECO:0000313" key="7">
    <source>
        <dbReference type="EMBL" id="KKQ50476.1"/>
    </source>
</evidence>
<evidence type="ECO:0000256" key="4">
    <source>
        <dbReference type="ARBA" id="ARBA00023180"/>
    </source>
</evidence>
<evidence type="ECO:0000259" key="6">
    <source>
        <dbReference type="Pfam" id="PF25011"/>
    </source>
</evidence>
<gene>
    <name evidence="7" type="ORF">US68_C0005G0043</name>
</gene>
<sequence length="328" mass="36320">MKKAFKKIKKSINIPTPAVVTFGILLLGTSFYSGFAWNKLKSTRGTSPTANSTTITFAAQKSQKPELKFFVMSFCPYGNQIEDVLRPVFDLIKDKADITPHYIFEKIENLDTYCKTRSGDPTQCALYVQNKYFTTEAECKKVIASNLTQCKNESAYIKSENGAVYASLHGRQEANQNIREICVWNQSTDKTQWWNFIGAINKNCTAQDVDTCWENQAKSAGLDTAKITQCFNQEGIDLIEKEIAITNKYNVSSSPTVLINDVAFPPEAAYTQDGKGSLKIGSKVATQDRYRTPNVIKEALCASFQKTPAECKSILNDLEGVAPAAGGC</sequence>
<name>A0A0G0LCV4_9BACT</name>
<dbReference type="GO" id="GO:0016671">
    <property type="term" value="F:oxidoreductase activity, acting on a sulfur group of donors, disulfide as acceptor"/>
    <property type="evidence" value="ECO:0007669"/>
    <property type="project" value="InterPro"/>
</dbReference>
<dbReference type="AlphaFoldDB" id="A0A0G0LCV4"/>
<keyword evidence="5" id="KW-0812">Transmembrane</keyword>
<dbReference type="InterPro" id="IPR056858">
    <property type="entry name" value="VSR_TRX"/>
</dbReference>
<dbReference type="PANTHER" id="PTHR13234">
    <property type="entry name" value="GAMMA-INTERFERON INDUCIBLE LYSOSOMAL THIOL REDUCTASE GILT"/>
    <property type="match status" value="1"/>
</dbReference>
<keyword evidence="5" id="KW-0472">Membrane</keyword>
<organism evidence="7 8">
    <name type="scientific">Candidatus Shapirobacteria bacterium GW2011_GWE1_38_10</name>
    <dbReference type="NCBI Taxonomy" id="1618488"/>
    <lineage>
        <taxon>Bacteria</taxon>
        <taxon>Candidatus Shapironibacteriota</taxon>
    </lineage>
</organism>
<feature type="transmembrane region" description="Helical" evidence="5">
    <location>
        <begin position="12"/>
        <end position="37"/>
    </location>
</feature>
<dbReference type="PANTHER" id="PTHR13234:SF8">
    <property type="entry name" value="GAMMA-INTERFERON-INDUCIBLE LYSOSOMAL THIOL REDUCTASE"/>
    <property type="match status" value="1"/>
</dbReference>
<dbReference type="Proteomes" id="UP000034231">
    <property type="component" value="Unassembled WGS sequence"/>
</dbReference>
<feature type="domain" description="Vacuolar sorting receptor thioredoxin-like" evidence="6">
    <location>
        <begin position="135"/>
        <end position="263"/>
    </location>
</feature>
<accession>A0A0G0LCV4</accession>
<evidence type="ECO:0000313" key="8">
    <source>
        <dbReference type="Proteomes" id="UP000034231"/>
    </source>
</evidence>
<evidence type="ECO:0000256" key="1">
    <source>
        <dbReference type="ARBA" id="ARBA00004613"/>
    </source>
</evidence>
<dbReference type="GO" id="GO:0005576">
    <property type="term" value="C:extracellular region"/>
    <property type="evidence" value="ECO:0007669"/>
    <property type="project" value="UniProtKB-SubCell"/>
</dbReference>
<evidence type="ECO:0000256" key="3">
    <source>
        <dbReference type="ARBA" id="ARBA00022729"/>
    </source>
</evidence>
<keyword evidence="2" id="KW-0964">Secreted</keyword>
<reference evidence="7 8" key="1">
    <citation type="journal article" date="2015" name="Nature">
        <title>rRNA introns, odd ribosomes, and small enigmatic genomes across a large radiation of phyla.</title>
        <authorList>
            <person name="Brown C.T."/>
            <person name="Hug L.A."/>
            <person name="Thomas B.C."/>
            <person name="Sharon I."/>
            <person name="Castelle C.J."/>
            <person name="Singh A."/>
            <person name="Wilkins M.J."/>
            <person name="Williams K.H."/>
            <person name="Banfield J.F."/>
        </authorList>
    </citation>
    <scope>NUCLEOTIDE SEQUENCE [LARGE SCALE GENOMIC DNA]</scope>
</reference>
<evidence type="ECO:0000256" key="2">
    <source>
        <dbReference type="ARBA" id="ARBA00022525"/>
    </source>
</evidence>
<dbReference type="Gene3D" id="3.40.30.10">
    <property type="entry name" value="Glutaredoxin"/>
    <property type="match status" value="1"/>
</dbReference>
<dbReference type="InterPro" id="IPR004911">
    <property type="entry name" value="Interferon-induced_GILT"/>
</dbReference>
<comment type="subcellular location">
    <subcellularLocation>
        <location evidence="1">Secreted</location>
    </subcellularLocation>
</comment>
<comment type="caution">
    <text evidence="7">The sequence shown here is derived from an EMBL/GenBank/DDBJ whole genome shotgun (WGS) entry which is preliminary data.</text>
</comment>
<protein>
    <recommendedName>
        <fullName evidence="6">Vacuolar sorting receptor thioredoxin-like domain-containing protein</fullName>
    </recommendedName>
</protein>
<proteinExistence type="predicted"/>
<dbReference type="SUPFAM" id="SSF52833">
    <property type="entry name" value="Thioredoxin-like"/>
    <property type="match status" value="1"/>
</dbReference>
<dbReference type="EMBL" id="LBTX01000005">
    <property type="protein sequence ID" value="KKQ50476.1"/>
    <property type="molecule type" value="Genomic_DNA"/>
</dbReference>
<dbReference type="InterPro" id="IPR036249">
    <property type="entry name" value="Thioredoxin-like_sf"/>
</dbReference>